<organism evidence="2 3">
    <name type="scientific">Symbiodinium natans</name>
    <dbReference type="NCBI Taxonomy" id="878477"/>
    <lineage>
        <taxon>Eukaryota</taxon>
        <taxon>Sar</taxon>
        <taxon>Alveolata</taxon>
        <taxon>Dinophyceae</taxon>
        <taxon>Suessiales</taxon>
        <taxon>Symbiodiniaceae</taxon>
        <taxon>Symbiodinium</taxon>
    </lineage>
</organism>
<keyword evidence="1" id="KW-0732">Signal</keyword>
<proteinExistence type="predicted"/>
<reference evidence="2" key="1">
    <citation type="submission" date="2021-02" db="EMBL/GenBank/DDBJ databases">
        <authorList>
            <person name="Dougan E. K."/>
            <person name="Rhodes N."/>
            <person name="Thang M."/>
            <person name="Chan C."/>
        </authorList>
    </citation>
    <scope>NUCLEOTIDE SEQUENCE</scope>
</reference>
<dbReference type="Proteomes" id="UP000604046">
    <property type="component" value="Unassembled WGS sequence"/>
</dbReference>
<gene>
    <name evidence="2" type="ORF">SNAT2548_LOCUS13732</name>
</gene>
<feature type="chain" id="PRO_5032607966" description="Apple domain-containing protein" evidence="1">
    <location>
        <begin position="22"/>
        <end position="231"/>
    </location>
</feature>
<comment type="caution">
    <text evidence="2">The sequence shown here is derived from an EMBL/GenBank/DDBJ whole genome shotgun (WGS) entry which is preliminary data.</text>
</comment>
<evidence type="ECO:0000313" key="2">
    <source>
        <dbReference type="EMBL" id="CAE7261997.1"/>
    </source>
</evidence>
<dbReference type="EMBL" id="CAJNDS010001491">
    <property type="protein sequence ID" value="CAE7261997.1"/>
    <property type="molecule type" value="Genomic_DNA"/>
</dbReference>
<evidence type="ECO:0008006" key="4">
    <source>
        <dbReference type="Google" id="ProtNLM"/>
    </source>
</evidence>
<evidence type="ECO:0000313" key="3">
    <source>
        <dbReference type="Proteomes" id="UP000604046"/>
    </source>
</evidence>
<keyword evidence="3" id="KW-1185">Reference proteome</keyword>
<dbReference type="AlphaFoldDB" id="A0A812MN23"/>
<accession>A0A812MN23</accession>
<sequence>MSLTRAVYFLVLWSADGTCNCRDGSCNEVCTNNATVPHLNLTDGFCNAMGQLSMTHQEMCCACPQWECSQTWSNGDPSACDGHAGGSCDQVSCTQCYHKAFVPEFGDTVCGKYVNGPYNLGDKSVVQCAQACTAHAECNAFEYWDDDVGNYRECKLCVTYRVSPDSNTHAKRRSKWLQVSSSECAGCTCFGAFCFCECTANDGCWAWGHAPKSTLIAIPWLLAAAQLAALG</sequence>
<name>A0A812MN23_9DINO</name>
<evidence type="ECO:0000256" key="1">
    <source>
        <dbReference type="SAM" id="SignalP"/>
    </source>
</evidence>
<protein>
    <recommendedName>
        <fullName evidence="4">Apple domain-containing protein</fullName>
    </recommendedName>
</protein>
<feature type="signal peptide" evidence="1">
    <location>
        <begin position="1"/>
        <end position="21"/>
    </location>
</feature>